<proteinExistence type="predicted"/>
<reference evidence="3 4" key="1">
    <citation type="journal article" date="2015" name="Genome Biol. Evol.">
        <title>Functionally Structured Genomes in Lactobacillus kunkeei Colonizing the Honey Crop and Food Products of Honeybees and Stingless Bees.</title>
        <authorList>
            <person name="Tamarit D."/>
            <person name="Ellegaard K.M."/>
            <person name="Wikander J."/>
            <person name="Olofsson T."/>
            <person name="Vasquez A."/>
            <person name="Andersson S.G."/>
        </authorList>
    </citation>
    <scope>NUCLEOTIDE SEQUENCE [LARGE SCALE GENOMIC DNA]</scope>
    <source>
        <strain evidence="3 4">LAko</strain>
    </source>
</reference>
<evidence type="ECO:0000313" key="4">
    <source>
        <dbReference type="Proteomes" id="UP000037778"/>
    </source>
</evidence>
<evidence type="ECO:0000256" key="2">
    <source>
        <dbReference type="ARBA" id="ARBA00022884"/>
    </source>
</evidence>
<dbReference type="RefSeq" id="WP_053791704.1">
    <property type="nucleotide sequence ID" value="NZ_JXCY01000006.1"/>
</dbReference>
<comment type="caution">
    <text evidence="3">The sequence shown here is derived from an EMBL/GenBank/DDBJ whole genome shotgun (WGS) entry which is preliminary data.</text>
</comment>
<dbReference type="InterPro" id="IPR037154">
    <property type="entry name" value="YtpR-like_sf"/>
</dbReference>
<name>A0A0M9DAT6_9LACO</name>
<dbReference type="GO" id="GO:0000049">
    <property type="term" value="F:tRNA binding"/>
    <property type="evidence" value="ECO:0007669"/>
    <property type="project" value="UniProtKB-UniRule"/>
</dbReference>
<dbReference type="CDD" id="cd02796">
    <property type="entry name" value="tRNA_bind_bactPheRS"/>
    <property type="match status" value="1"/>
</dbReference>
<dbReference type="InterPro" id="IPR002547">
    <property type="entry name" value="tRNA-bd_dom"/>
</dbReference>
<organism evidence="3 4">
    <name type="scientific">Apilactobacillus kunkeei</name>
    <dbReference type="NCBI Taxonomy" id="148814"/>
    <lineage>
        <taxon>Bacteria</taxon>
        <taxon>Bacillati</taxon>
        <taxon>Bacillota</taxon>
        <taxon>Bacilli</taxon>
        <taxon>Lactobacillales</taxon>
        <taxon>Lactobacillaceae</taxon>
        <taxon>Apilactobacillus</taxon>
    </lineage>
</organism>
<evidence type="ECO:0000313" key="3">
    <source>
        <dbReference type="EMBL" id="KOY76120.1"/>
    </source>
</evidence>
<keyword evidence="1" id="KW-0820">tRNA-binding</keyword>
<dbReference type="InterPro" id="IPR027855">
    <property type="entry name" value="DUF4479"/>
</dbReference>
<gene>
    <name evidence="3" type="ORF">RZ71_05650</name>
</gene>
<protein>
    <submittedName>
        <fullName evidence="3">tRNA binding domain protein</fullName>
    </submittedName>
</protein>
<dbReference type="AlphaFoldDB" id="A0A0M9DAT6"/>
<evidence type="ECO:0000256" key="1">
    <source>
        <dbReference type="ARBA" id="ARBA00022555"/>
    </source>
</evidence>
<sequence>MLIASYNPKQTGDILVVILDEDAKEQKVEQIGNVVRISDSENGHVTGFNFTNASEVLPRLKDVNGEVTLTQEDLDALNKSLSDNGIKDTIELDTDPKFVVGYVKSVKEHPKSDHLKITETEINDGKTLQIVSGSPNMQEDIKVVVAKVGAMMPDGLIIWPGELKGEESNGMICSGRELLIPNAPQRPGALILPNDYQEVGEAFDFDKADTLFSK</sequence>
<dbReference type="Pfam" id="PF01588">
    <property type="entry name" value="tRNA_bind"/>
    <property type="match status" value="1"/>
</dbReference>
<dbReference type="InterPro" id="IPR012340">
    <property type="entry name" value="NA-bd_OB-fold"/>
</dbReference>
<dbReference type="EMBL" id="JXCY01000006">
    <property type="protein sequence ID" value="KOY76120.1"/>
    <property type="molecule type" value="Genomic_DNA"/>
</dbReference>
<dbReference type="InterPro" id="IPR033714">
    <property type="entry name" value="tRNA_bind_bactPheRS"/>
</dbReference>
<dbReference type="NCBIfam" id="NF045760">
    <property type="entry name" value="YtpR"/>
    <property type="match status" value="1"/>
</dbReference>
<keyword evidence="2" id="KW-0694">RNA-binding</keyword>
<accession>A0A0M9DAT6</accession>
<dbReference type="Pfam" id="PF14794">
    <property type="entry name" value="DUF4479"/>
    <property type="match status" value="1"/>
</dbReference>
<dbReference type="Proteomes" id="UP000037778">
    <property type="component" value="Unassembled WGS sequence"/>
</dbReference>
<dbReference type="Gene3D" id="3.30.1940.10">
    <property type="entry name" value="YtpR-like"/>
    <property type="match status" value="1"/>
</dbReference>
<dbReference type="PATRIC" id="fig|148814.15.peg.624"/>
<dbReference type="Gene3D" id="2.40.50.140">
    <property type="entry name" value="Nucleic acid-binding proteins"/>
    <property type="match status" value="1"/>
</dbReference>
<dbReference type="SUPFAM" id="SSF50249">
    <property type="entry name" value="Nucleic acid-binding proteins"/>
    <property type="match status" value="1"/>
</dbReference>
<keyword evidence="4" id="KW-1185">Reference proteome</keyword>
<dbReference type="PROSITE" id="PS50886">
    <property type="entry name" value="TRBD"/>
    <property type="match status" value="1"/>
</dbReference>